<dbReference type="Proteomes" id="UP001162480">
    <property type="component" value="Chromosome 15"/>
</dbReference>
<feature type="region of interest" description="Disordered" evidence="1">
    <location>
        <begin position="96"/>
        <end position="124"/>
    </location>
</feature>
<evidence type="ECO:0000313" key="2">
    <source>
        <dbReference type="EMBL" id="CAI9734269.1"/>
    </source>
</evidence>
<organism evidence="2 3">
    <name type="scientific">Octopus vulgaris</name>
    <name type="common">Common octopus</name>
    <dbReference type="NCBI Taxonomy" id="6645"/>
    <lineage>
        <taxon>Eukaryota</taxon>
        <taxon>Metazoa</taxon>
        <taxon>Spiralia</taxon>
        <taxon>Lophotrochozoa</taxon>
        <taxon>Mollusca</taxon>
        <taxon>Cephalopoda</taxon>
        <taxon>Coleoidea</taxon>
        <taxon>Octopodiformes</taxon>
        <taxon>Octopoda</taxon>
        <taxon>Incirrata</taxon>
        <taxon>Octopodidae</taxon>
        <taxon>Octopus</taxon>
    </lineage>
</organism>
<dbReference type="EMBL" id="OX597828">
    <property type="protein sequence ID" value="CAI9734269.1"/>
    <property type="molecule type" value="Genomic_DNA"/>
</dbReference>
<feature type="compositionally biased region" description="Basic and acidic residues" evidence="1">
    <location>
        <begin position="114"/>
        <end position="124"/>
    </location>
</feature>
<accession>A0AA36FEI9</accession>
<evidence type="ECO:0000313" key="3">
    <source>
        <dbReference type="Proteomes" id="UP001162480"/>
    </source>
</evidence>
<gene>
    <name evidence="2" type="ORF">OCTVUL_1B011307</name>
</gene>
<proteinExistence type="predicted"/>
<feature type="compositionally biased region" description="Polar residues" evidence="1">
    <location>
        <begin position="97"/>
        <end position="107"/>
    </location>
</feature>
<keyword evidence="3" id="KW-1185">Reference proteome</keyword>
<evidence type="ECO:0000256" key="1">
    <source>
        <dbReference type="SAM" id="MobiDB-lite"/>
    </source>
</evidence>
<protein>
    <submittedName>
        <fullName evidence="2">Uncharacterized protein</fullName>
    </submittedName>
</protein>
<reference evidence="2" key="1">
    <citation type="submission" date="2023-08" db="EMBL/GenBank/DDBJ databases">
        <authorList>
            <person name="Alioto T."/>
            <person name="Alioto T."/>
            <person name="Gomez Garrido J."/>
        </authorList>
    </citation>
    <scope>NUCLEOTIDE SEQUENCE</scope>
</reference>
<sequence>MLKDGYKLHGISGEPQVNPHSAGYNQQHCICDHPIACCRSVRGSLCLNLINSLMAKRHSLCGRVEMLSLQLHDKYFSRPPFLLSPSVDFVKTRPTLKPSSLKSNFSGSRRHKMSSAEEEKLEKSRMGRLYPDITGLDVVCGVTVRDGEREGETTRGQESGG</sequence>
<dbReference type="AlphaFoldDB" id="A0AA36FEI9"/>
<name>A0AA36FEI9_OCTVU</name>